<dbReference type="InterPro" id="IPR003593">
    <property type="entry name" value="AAA+_ATPase"/>
</dbReference>
<dbReference type="PROSITE" id="PS50893">
    <property type="entry name" value="ABC_TRANSPORTER_2"/>
    <property type="match status" value="1"/>
</dbReference>
<keyword evidence="3" id="KW-0547">Nucleotide-binding</keyword>
<dbReference type="Gene3D" id="3.40.50.300">
    <property type="entry name" value="P-loop containing nucleotide triphosphate hydrolases"/>
    <property type="match status" value="1"/>
</dbReference>
<accession>A0A3S2WAV9</accession>
<evidence type="ECO:0000259" key="5">
    <source>
        <dbReference type="PROSITE" id="PS50893"/>
    </source>
</evidence>
<comment type="similarity">
    <text evidence="1">Belongs to the ABC transporter superfamily.</text>
</comment>
<dbReference type="EMBL" id="SADE01000001">
    <property type="protein sequence ID" value="RVU38193.1"/>
    <property type="molecule type" value="Genomic_DNA"/>
</dbReference>
<dbReference type="SMART" id="SM00382">
    <property type="entry name" value="AAA"/>
    <property type="match status" value="1"/>
</dbReference>
<dbReference type="Proteomes" id="UP000287447">
    <property type="component" value="Unassembled WGS sequence"/>
</dbReference>
<dbReference type="InterPro" id="IPR050093">
    <property type="entry name" value="ABC_SmlMolc_Importer"/>
</dbReference>
<keyword evidence="2" id="KW-0813">Transport</keyword>
<dbReference type="PROSITE" id="PS00211">
    <property type="entry name" value="ABC_TRANSPORTER_1"/>
    <property type="match status" value="1"/>
</dbReference>
<dbReference type="Gene3D" id="2.40.50.100">
    <property type="match status" value="1"/>
</dbReference>
<dbReference type="SUPFAM" id="SSF50331">
    <property type="entry name" value="MOP-like"/>
    <property type="match status" value="1"/>
</dbReference>
<dbReference type="AlphaFoldDB" id="A0A3S2WAV9"/>
<keyword evidence="4 6" id="KW-0067">ATP-binding</keyword>
<organism evidence="6 7">
    <name type="scientific">Hwanghaeella grinnelliae</name>
    <dbReference type="NCBI Taxonomy" id="2500179"/>
    <lineage>
        <taxon>Bacteria</taxon>
        <taxon>Pseudomonadati</taxon>
        <taxon>Pseudomonadota</taxon>
        <taxon>Alphaproteobacteria</taxon>
        <taxon>Rhodospirillales</taxon>
        <taxon>Rhodospirillaceae</taxon>
        <taxon>Hwanghaeella</taxon>
    </lineage>
</organism>
<evidence type="ECO:0000256" key="3">
    <source>
        <dbReference type="ARBA" id="ARBA00022741"/>
    </source>
</evidence>
<dbReference type="RefSeq" id="WP_127763565.1">
    <property type="nucleotide sequence ID" value="NZ_SADE01000001.1"/>
</dbReference>
<dbReference type="PANTHER" id="PTHR42781:SF4">
    <property type="entry name" value="SPERMIDINE_PUTRESCINE IMPORT ATP-BINDING PROTEIN POTA"/>
    <property type="match status" value="1"/>
</dbReference>
<dbReference type="InterPro" id="IPR003439">
    <property type="entry name" value="ABC_transporter-like_ATP-bd"/>
</dbReference>
<reference evidence="7" key="1">
    <citation type="submission" date="2019-01" db="EMBL/GenBank/DDBJ databases">
        <title>Gri0909 isolated from a small marine red alga.</title>
        <authorList>
            <person name="Kim J."/>
            <person name="Jeong S.E."/>
            <person name="Jeon C.O."/>
        </authorList>
    </citation>
    <scope>NUCLEOTIDE SEQUENCE [LARGE SCALE GENOMIC DNA]</scope>
    <source>
        <strain evidence="7">Gri0909</strain>
    </source>
</reference>
<evidence type="ECO:0000256" key="4">
    <source>
        <dbReference type="ARBA" id="ARBA00022840"/>
    </source>
</evidence>
<sequence length="366" mass="39894">MTNSPASQPIVEFVDVVKRFGDFEAVKGIDLEIMPGEFIAIMGSSGCGKTTTLRMLAGLEAPTEGEIRLDGQVMNDVKPHDRDTPMVWQSLALFPFLNVRENVEFGLKMRGVGPDERKDRAMRWLERMEIEQFAERSVDQLSGGQRQRVALARALVTEPKVLLLDEPLSALDAHLVIRMQQVLTKLQRDLGITFVYVTHSQSEAFAMADRVVIMGDGKIAQVGKPRDIYRAPANRFVAEFVGRNNILTGTVTELAGSTVAIATPAGTFTVSAEGAALPAVGATASFVIAADLVHFSPDPMAEENSVECSLISEEFVGSVMTLFLESKDGTEFKVQTQERVLANIDLKATGRFHLGWSAASAHLLGE</sequence>
<dbReference type="InterPro" id="IPR017871">
    <property type="entry name" value="ABC_transporter-like_CS"/>
</dbReference>
<dbReference type="OrthoDB" id="9802264at2"/>
<proteinExistence type="inferred from homology"/>
<keyword evidence="7" id="KW-1185">Reference proteome</keyword>
<dbReference type="FunFam" id="3.40.50.300:FF:000042">
    <property type="entry name" value="Maltose/maltodextrin ABC transporter, ATP-binding protein"/>
    <property type="match status" value="1"/>
</dbReference>
<dbReference type="PANTHER" id="PTHR42781">
    <property type="entry name" value="SPERMIDINE/PUTRESCINE IMPORT ATP-BINDING PROTEIN POTA"/>
    <property type="match status" value="1"/>
</dbReference>
<dbReference type="GO" id="GO:0005524">
    <property type="term" value="F:ATP binding"/>
    <property type="evidence" value="ECO:0007669"/>
    <property type="project" value="UniProtKB-KW"/>
</dbReference>
<dbReference type="InterPro" id="IPR008995">
    <property type="entry name" value="Mo/tungstate-bd_C_term_dom"/>
</dbReference>
<evidence type="ECO:0000313" key="7">
    <source>
        <dbReference type="Proteomes" id="UP000287447"/>
    </source>
</evidence>
<feature type="domain" description="ABC transporter" evidence="5">
    <location>
        <begin position="11"/>
        <end position="241"/>
    </location>
</feature>
<comment type="caution">
    <text evidence="6">The sequence shown here is derived from an EMBL/GenBank/DDBJ whole genome shotgun (WGS) entry which is preliminary data.</text>
</comment>
<dbReference type="GO" id="GO:0016887">
    <property type="term" value="F:ATP hydrolysis activity"/>
    <property type="evidence" value="ECO:0007669"/>
    <property type="project" value="InterPro"/>
</dbReference>
<gene>
    <name evidence="6" type="ORF">EOI86_02525</name>
</gene>
<dbReference type="GO" id="GO:0043190">
    <property type="term" value="C:ATP-binding cassette (ABC) transporter complex"/>
    <property type="evidence" value="ECO:0007669"/>
    <property type="project" value="UniProtKB-ARBA"/>
</dbReference>
<evidence type="ECO:0000256" key="1">
    <source>
        <dbReference type="ARBA" id="ARBA00005417"/>
    </source>
</evidence>
<evidence type="ECO:0000313" key="6">
    <source>
        <dbReference type="EMBL" id="RVU38193.1"/>
    </source>
</evidence>
<protein>
    <submittedName>
        <fullName evidence="6">ABC transporter ATP-binding protein</fullName>
    </submittedName>
</protein>
<evidence type="ECO:0000256" key="2">
    <source>
        <dbReference type="ARBA" id="ARBA00022448"/>
    </source>
</evidence>
<dbReference type="InterPro" id="IPR027417">
    <property type="entry name" value="P-loop_NTPase"/>
</dbReference>
<name>A0A3S2WAV9_9PROT</name>
<dbReference type="SUPFAM" id="SSF52540">
    <property type="entry name" value="P-loop containing nucleoside triphosphate hydrolases"/>
    <property type="match status" value="1"/>
</dbReference>
<dbReference type="Pfam" id="PF00005">
    <property type="entry name" value="ABC_tran"/>
    <property type="match status" value="1"/>
</dbReference>
<dbReference type="GO" id="GO:0140359">
    <property type="term" value="F:ABC-type transporter activity"/>
    <property type="evidence" value="ECO:0007669"/>
    <property type="project" value="UniProtKB-ARBA"/>
</dbReference>